<organism evidence="2 3">
    <name type="scientific">Blastomyces percursus</name>
    <dbReference type="NCBI Taxonomy" id="1658174"/>
    <lineage>
        <taxon>Eukaryota</taxon>
        <taxon>Fungi</taxon>
        <taxon>Dikarya</taxon>
        <taxon>Ascomycota</taxon>
        <taxon>Pezizomycotina</taxon>
        <taxon>Eurotiomycetes</taxon>
        <taxon>Eurotiomycetidae</taxon>
        <taxon>Onygenales</taxon>
        <taxon>Ajellomycetaceae</taxon>
        <taxon>Blastomyces</taxon>
    </lineage>
</organism>
<dbReference type="EMBL" id="LGTZ01000320">
    <property type="protein sequence ID" value="OJD25788.1"/>
    <property type="molecule type" value="Genomic_DNA"/>
</dbReference>
<sequence>MVTTRSEREYTSQDEPSANPPEPQPSMHAPIVETFENGAARLQELQEQIREREQRPTRSVITPPVP</sequence>
<evidence type="ECO:0000313" key="3">
    <source>
        <dbReference type="Proteomes" id="UP000242791"/>
    </source>
</evidence>
<accession>A0A1J9RCS9</accession>
<dbReference type="AlphaFoldDB" id="A0A1J9RCS9"/>
<name>A0A1J9RCS9_9EURO</name>
<feature type="region of interest" description="Disordered" evidence="1">
    <location>
        <begin position="1"/>
        <end position="29"/>
    </location>
</feature>
<keyword evidence="3" id="KW-1185">Reference proteome</keyword>
<evidence type="ECO:0000256" key="1">
    <source>
        <dbReference type="SAM" id="MobiDB-lite"/>
    </source>
</evidence>
<protein>
    <submittedName>
        <fullName evidence="2">Uncharacterized protein</fullName>
    </submittedName>
</protein>
<feature type="compositionally biased region" description="Basic and acidic residues" evidence="1">
    <location>
        <begin position="1"/>
        <end position="11"/>
    </location>
</feature>
<comment type="caution">
    <text evidence="2">The sequence shown here is derived from an EMBL/GenBank/DDBJ whole genome shotgun (WGS) entry which is preliminary data.</text>
</comment>
<dbReference type="Proteomes" id="UP000242791">
    <property type="component" value="Unassembled WGS sequence"/>
</dbReference>
<evidence type="ECO:0000313" key="2">
    <source>
        <dbReference type="EMBL" id="OJD25788.1"/>
    </source>
</evidence>
<dbReference type="VEuPathDB" id="FungiDB:ACJ73_02844"/>
<gene>
    <name evidence="2" type="ORF">ACJ73_02844</name>
</gene>
<proteinExistence type="predicted"/>
<reference evidence="2 3" key="1">
    <citation type="submission" date="2015-08" db="EMBL/GenBank/DDBJ databases">
        <title>Emmonsia species relationships and genome sequence.</title>
        <authorList>
            <person name="Cuomo C.A."/>
            <person name="Schwartz I.S."/>
            <person name="Kenyon C."/>
            <person name="De Hoog G.S."/>
            <person name="Govender N.P."/>
            <person name="Botha A."/>
            <person name="Moreno L."/>
            <person name="De Vries M."/>
            <person name="Munoz J.F."/>
            <person name="Stielow J.B."/>
        </authorList>
    </citation>
    <scope>NUCLEOTIDE SEQUENCE [LARGE SCALE GENOMIC DNA]</scope>
    <source>
        <strain evidence="2 3">EI222</strain>
    </source>
</reference>